<proteinExistence type="predicted"/>
<evidence type="ECO:0000259" key="1">
    <source>
        <dbReference type="Pfam" id="PF14230"/>
    </source>
</evidence>
<dbReference type="Proteomes" id="UP000093592">
    <property type="component" value="Unassembled WGS sequence"/>
</dbReference>
<dbReference type="EMBL" id="LZKJ01000017">
    <property type="protein sequence ID" value="OBI52686.1"/>
    <property type="molecule type" value="Genomic_DNA"/>
</dbReference>
<dbReference type="AlphaFoldDB" id="A0A1A2ZUC0"/>
<sequence>MRVKELIEQFAEQKADGLVCNGGLRAEVGAIQRCALIVGADKLGVTVTVLNVEDGDIKFDIQIDERPMV</sequence>
<evidence type="ECO:0000313" key="3">
    <source>
        <dbReference type="Proteomes" id="UP000093592"/>
    </source>
</evidence>
<name>A0A1A2ZUC0_9MYCO</name>
<dbReference type="InterPro" id="IPR025637">
    <property type="entry name" value="DUF4333"/>
</dbReference>
<feature type="domain" description="DUF4333" evidence="1">
    <location>
        <begin position="4"/>
        <end position="53"/>
    </location>
</feature>
<accession>A0A1A2ZUC0</accession>
<gene>
    <name evidence="2" type="ORF">A5707_12150</name>
</gene>
<evidence type="ECO:0000313" key="2">
    <source>
        <dbReference type="EMBL" id="OBI52686.1"/>
    </source>
</evidence>
<dbReference type="Pfam" id="PF14230">
    <property type="entry name" value="DUF4333"/>
    <property type="match status" value="1"/>
</dbReference>
<reference evidence="3" key="1">
    <citation type="submission" date="2016-06" db="EMBL/GenBank/DDBJ databases">
        <authorList>
            <person name="Sutton G."/>
            <person name="Brinkac L."/>
            <person name="Sanka R."/>
            <person name="Adams M."/>
            <person name="Lau E."/>
            <person name="Sam S."/>
            <person name="Sreng N."/>
            <person name="Him V."/>
            <person name="Kerleguer A."/>
            <person name="Cheng S."/>
        </authorList>
    </citation>
    <scope>NUCLEOTIDE SEQUENCE [LARGE SCALE GENOMIC DNA]</scope>
    <source>
        <strain evidence="3">E861</strain>
    </source>
</reference>
<organism evidence="2 3">
    <name type="scientific">Mycobacterium kyorinense</name>
    <dbReference type="NCBI Taxonomy" id="487514"/>
    <lineage>
        <taxon>Bacteria</taxon>
        <taxon>Bacillati</taxon>
        <taxon>Actinomycetota</taxon>
        <taxon>Actinomycetes</taxon>
        <taxon>Mycobacteriales</taxon>
        <taxon>Mycobacteriaceae</taxon>
        <taxon>Mycobacterium</taxon>
    </lineage>
</organism>
<protein>
    <recommendedName>
        <fullName evidence="1">DUF4333 domain-containing protein</fullName>
    </recommendedName>
</protein>
<comment type="caution">
    <text evidence="2">The sequence shown here is derived from an EMBL/GenBank/DDBJ whole genome shotgun (WGS) entry which is preliminary data.</text>
</comment>